<dbReference type="Proteomes" id="UP000822688">
    <property type="component" value="Chromosome 6"/>
</dbReference>
<name>A0A8T0HF37_CERPU</name>
<gene>
    <name evidence="1" type="ORF">KC19_6G158700</name>
</gene>
<evidence type="ECO:0000313" key="2">
    <source>
        <dbReference type="Proteomes" id="UP000822688"/>
    </source>
</evidence>
<organism evidence="1 2">
    <name type="scientific">Ceratodon purpureus</name>
    <name type="common">Fire moss</name>
    <name type="synonym">Dicranum purpureum</name>
    <dbReference type="NCBI Taxonomy" id="3225"/>
    <lineage>
        <taxon>Eukaryota</taxon>
        <taxon>Viridiplantae</taxon>
        <taxon>Streptophyta</taxon>
        <taxon>Embryophyta</taxon>
        <taxon>Bryophyta</taxon>
        <taxon>Bryophytina</taxon>
        <taxon>Bryopsida</taxon>
        <taxon>Dicranidae</taxon>
        <taxon>Pseudoditrichales</taxon>
        <taxon>Ditrichaceae</taxon>
        <taxon>Ceratodon</taxon>
    </lineage>
</organism>
<accession>A0A8T0HF37</accession>
<dbReference type="AlphaFoldDB" id="A0A8T0HF37"/>
<keyword evidence="2" id="KW-1185">Reference proteome</keyword>
<protein>
    <submittedName>
        <fullName evidence="1">Uncharacterized protein</fullName>
    </submittedName>
</protein>
<proteinExistence type="predicted"/>
<sequence length="126" mass="14316">MDKSQHSKSYSNRFCIKTSLIRTLKRNDNLDRLFQDRHSRASWHIDLVMLLAHGLIYSHNSETDPSTSSYQMLYSSSIVMSSNSIEEKHLQVTKSILTQCCGEALMSKVSTYIKEAPASIVNTSIE</sequence>
<reference evidence="1 2" key="1">
    <citation type="submission" date="2020-06" db="EMBL/GenBank/DDBJ databases">
        <title>WGS assembly of Ceratodon purpureus strain R40.</title>
        <authorList>
            <person name="Carey S.B."/>
            <person name="Jenkins J."/>
            <person name="Shu S."/>
            <person name="Lovell J.T."/>
            <person name="Sreedasyam A."/>
            <person name="Maumus F."/>
            <person name="Tiley G.P."/>
            <person name="Fernandez-Pozo N."/>
            <person name="Barry K."/>
            <person name="Chen C."/>
            <person name="Wang M."/>
            <person name="Lipzen A."/>
            <person name="Daum C."/>
            <person name="Saski C.A."/>
            <person name="Payton A.C."/>
            <person name="Mcbreen J.C."/>
            <person name="Conrad R.E."/>
            <person name="Kollar L.M."/>
            <person name="Olsson S."/>
            <person name="Huttunen S."/>
            <person name="Landis J.B."/>
            <person name="Wickett N.J."/>
            <person name="Johnson M.G."/>
            <person name="Rensing S.A."/>
            <person name="Grimwood J."/>
            <person name="Schmutz J."/>
            <person name="Mcdaniel S.F."/>
        </authorList>
    </citation>
    <scope>NUCLEOTIDE SEQUENCE [LARGE SCALE GENOMIC DNA]</scope>
    <source>
        <strain evidence="1 2">R40</strain>
    </source>
</reference>
<evidence type="ECO:0000313" key="1">
    <source>
        <dbReference type="EMBL" id="KAG0570391.1"/>
    </source>
</evidence>
<comment type="caution">
    <text evidence="1">The sequence shown here is derived from an EMBL/GenBank/DDBJ whole genome shotgun (WGS) entry which is preliminary data.</text>
</comment>
<dbReference type="EMBL" id="CM026427">
    <property type="protein sequence ID" value="KAG0570391.1"/>
    <property type="molecule type" value="Genomic_DNA"/>
</dbReference>